<dbReference type="GO" id="GO:0016987">
    <property type="term" value="F:sigma factor activity"/>
    <property type="evidence" value="ECO:0007669"/>
    <property type="project" value="UniProtKB-KW"/>
</dbReference>
<sequence>MNTVQKEKEILHKISKGDRRAFTQIFDFYHQNLAVYVYKITASREAAQEIVQETFIKVWEKRETLCNINNFKGYLFTLSKNKTLDYLRRLATERTHQLYLSKELFEESYMIDTPSLKEQYNLIIERTVNQLPPQQQKVYYLSRHEKLKYEEIAAQMGISKETVKKHMQLSLHFLKQNIKLQIENSVLILLSIFAFLN</sequence>
<dbReference type="NCBIfam" id="TIGR02937">
    <property type="entry name" value="sigma70-ECF"/>
    <property type="match status" value="1"/>
</dbReference>
<gene>
    <name evidence="7" type="ORF">EWE74_07790</name>
</gene>
<dbReference type="AlphaFoldDB" id="A0A4Q6Y0E4"/>
<evidence type="ECO:0000256" key="3">
    <source>
        <dbReference type="ARBA" id="ARBA00023082"/>
    </source>
</evidence>
<keyword evidence="2" id="KW-0805">Transcription regulation</keyword>
<evidence type="ECO:0000256" key="4">
    <source>
        <dbReference type="ARBA" id="ARBA00023163"/>
    </source>
</evidence>
<feature type="domain" description="RNA polymerase sigma-70 region 2" evidence="5">
    <location>
        <begin position="29"/>
        <end position="90"/>
    </location>
</feature>
<dbReference type="OrthoDB" id="659577at2"/>
<dbReference type="NCBIfam" id="TIGR02985">
    <property type="entry name" value="Sig70_bacteroi1"/>
    <property type="match status" value="1"/>
</dbReference>
<keyword evidence="3" id="KW-0731">Sigma factor</keyword>
<dbReference type="InterPro" id="IPR007627">
    <property type="entry name" value="RNA_pol_sigma70_r2"/>
</dbReference>
<accession>A0A4Q6Y0E4</accession>
<dbReference type="PANTHER" id="PTHR43133">
    <property type="entry name" value="RNA POLYMERASE ECF-TYPE SIGMA FACTO"/>
    <property type="match status" value="1"/>
</dbReference>
<dbReference type="Proteomes" id="UP000292855">
    <property type="component" value="Unassembled WGS sequence"/>
</dbReference>
<dbReference type="InterPro" id="IPR014327">
    <property type="entry name" value="RNA_pol_sigma70_bacteroid"/>
</dbReference>
<organism evidence="7 8">
    <name type="scientific">Sphingobacterium corticibacterium</name>
    <dbReference type="NCBI Taxonomy" id="2484746"/>
    <lineage>
        <taxon>Bacteria</taxon>
        <taxon>Pseudomonadati</taxon>
        <taxon>Bacteroidota</taxon>
        <taxon>Sphingobacteriia</taxon>
        <taxon>Sphingobacteriales</taxon>
        <taxon>Sphingobacteriaceae</taxon>
        <taxon>Sphingobacterium</taxon>
    </lineage>
</organism>
<evidence type="ECO:0000256" key="2">
    <source>
        <dbReference type="ARBA" id="ARBA00023015"/>
    </source>
</evidence>
<dbReference type="InterPro" id="IPR013325">
    <property type="entry name" value="RNA_pol_sigma_r2"/>
</dbReference>
<keyword evidence="8" id="KW-1185">Reference proteome</keyword>
<evidence type="ECO:0000259" key="5">
    <source>
        <dbReference type="Pfam" id="PF04542"/>
    </source>
</evidence>
<dbReference type="Pfam" id="PF04542">
    <property type="entry name" value="Sigma70_r2"/>
    <property type="match status" value="1"/>
</dbReference>
<dbReference type="GO" id="GO:0006352">
    <property type="term" value="P:DNA-templated transcription initiation"/>
    <property type="evidence" value="ECO:0007669"/>
    <property type="project" value="InterPro"/>
</dbReference>
<evidence type="ECO:0000313" key="8">
    <source>
        <dbReference type="Proteomes" id="UP000292855"/>
    </source>
</evidence>
<evidence type="ECO:0000259" key="6">
    <source>
        <dbReference type="Pfam" id="PF08281"/>
    </source>
</evidence>
<dbReference type="SUPFAM" id="SSF88946">
    <property type="entry name" value="Sigma2 domain of RNA polymerase sigma factors"/>
    <property type="match status" value="1"/>
</dbReference>
<dbReference type="Gene3D" id="1.10.10.10">
    <property type="entry name" value="Winged helix-like DNA-binding domain superfamily/Winged helix DNA-binding domain"/>
    <property type="match status" value="1"/>
</dbReference>
<feature type="domain" description="RNA polymerase sigma factor 70 region 4 type 2" evidence="6">
    <location>
        <begin position="123"/>
        <end position="170"/>
    </location>
</feature>
<dbReference type="Gene3D" id="1.10.1740.10">
    <property type="match status" value="1"/>
</dbReference>
<evidence type="ECO:0000256" key="1">
    <source>
        <dbReference type="ARBA" id="ARBA00010641"/>
    </source>
</evidence>
<dbReference type="PANTHER" id="PTHR43133:SF46">
    <property type="entry name" value="RNA POLYMERASE SIGMA-70 FACTOR ECF SUBFAMILY"/>
    <property type="match status" value="1"/>
</dbReference>
<dbReference type="InterPro" id="IPR036388">
    <property type="entry name" value="WH-like_DNA-bd_sf"/>
</dbReference>
<dbReference type="Pfam" id="PF08281">
    <property type="entry name" value="Sigma70_r4_2"/>
    <property type="match status" value="1"/>
</dbReference>
<reference evidence="7 8" key="1">
    <citation type="submission" date="2019-02" db="EMBL/GenBank/DDBJ databases">
        <authorList>
            <person name="Li Y."/>
        </authorList>
    </citation>
    <scope>NUCLEOTIDE SEQUENCE [LARGE SCALE GENOMIC DNA]</scope>
    <source>
        <strain evidence="7 8">30C10-4-7</strain>
    </source>
</reference>
<dbReference type="InterPro" id="IPR039425">
    <property type="entry name" value="RNA_pol_sigma-70-like"/>
</dbReference>
<dbReference type="EMBL" id="SGIT01000001">
    <property type="protein sequence ID" value="RZF62679.1"/>
    <property type="molecule type" value="Genomic_DNA"/>
</dbReference>
<dbReference type="RefSeq" id="WP_130140904.1">
    <property type="nucleotide sequence ID" value="NZ_SGIT01000001.1"/>
</dbReference>
<dbReference type="GO" id="GO:0003677">
    <property type="term" value="F:DNA binding"/>
    <property type="evidence" value="ECO:0007669"/>
    <property type="project" value="InterPro"/>
</dbReference>
<keyword evidence="4" id="KW-0804">Transcription</keyword>
<dbReference type="InterPro" id="IPR014284">
    <property type="entry name" value="RNA_pol_sigma-70_dom"/>
</dbReference>
<dbReference type="InterPro" id="IPR013249">
    <property type="entry name" value="RNA_pol_sigma70_r4_t2"/>
</dbReference>
<evidence type="ECO:0000313" key="7">
    <source>
        <dbReference type="EMBL" id="RZF62679.1"/>
    </source>
</evidence>
<proteinExistence type="inferred from homology"/>
<comment type="similarity">
    <text evidence="1">Belongs to the sigma-70 factor family. ECF subfamily.</text>
</comment>
<comment type="caution">
    <text evidence="7">The sequence shown here is derived from an EMBL/GenBank/DDBJ whole genome shotgun (WGS) entry which is preliminary data.</text>
</comment>
<dbReference type="InterPro" id="IPR013324">
    <property type="entry name" value="RNA_pol_sigma_r3/r4-like"/>
</dbReference>
<name>A0A4Q6Y0E4_9SPHI</name>
<protein>
    <submittedName>
        <fullName evidence="7">RNA polymerase sigma-70 factor</fullName>
    </submittedName>
</protein>
<dbReference type="SUPFAM" id="SSF88659">
    <property type="entry name" value="Sigma3 and sigma4 domains of RNA polymerase sigma factors"/>
    <property type="match status" value="1"/>
</dbReference>